<dbReference type="KEGG" id="dpp:DICPUDRAFT_74314"/>
<evidence type="ECO:0000313" key="3">
    <source>
        <dbReference type="Proteomes" id="UP000001064"/>
    </source>
</evidence>
<keyword evidence="3" id="KW-1185">Reference proteome</keyword>
<dbReference type="Pfam" id="PF11912">
    <property type="entry name" value="CfaA_B_C"/>
    <property type="match status" value="1"/>
</dbReference>
<dbReference type="OrthoDB" id="16410at2759"/>
<dbReference type="PANTHER" id="PTHR38739">
    <property type="match status" value="1"/>
</dbReference>
<dbReference type="AlphaFoldDB" id="F0Z7D4"/>
<evidence type="ECO:0000313" key="2">
    <source>
        <dbReference type="EMBL" id="EGC40120.1"/>
    </source>
</evidence>
<dbReference type="RefSeq" id="XP_003283310.1">
    <property type="nucleotide sequence ID" value="XM_003283262.1"/>
</dbReference>
<organism evidence="2 3">
    <name type="scientific">Dictyostelium purpureum</name>
    <name type="common">Slime mold</name>
    <dbReference type="NCBI Taxonomy" id="5786"/>
    <lineage>
        <taxon>Eukaryota</taxon>
        <taxon>Amoebozoa</taxon>
        <taxon>Evosea</taxon>
        <taxon>Eumycetozoa</taxon>
        <taxon>Dictyostelia</taxon>
        <taxon>Dictyosteliales</taxon>
        <taxon>Dictyosteliaceae</taxon>
        <taxon>Dictyostelium</taxon>
    </lineage>
</organism>
<dbReference type="InterPro" id="IPR021837">
    <property type="entry name" value="CfaA/B/C"/>
</dbReference>
<evidence type="ECO:0008006" key="4">
    <source>
        <dbReference type="Google" id="ProtNLM"/>
    </source>
</evidence>
<evidence type="ECO:0000256" key="1">
    <source>
        <dbReference type="SAM" id="SignalP"/>
    </source>
</evidence>
<protein>
    <recommendedName>
        <fullName evidence="4">Transmembrane protein</fullName>
    </recommendedName>
</protein>
<dbReference type="VEuPathDB" id="AmoebaDB:DICPUDRAFT_74314"/>
<name>F0Z7D4_DICPU</name>
<gene>
    <name evidence="2" type="ORF">DICPUDRAFT_74314</name>
</gene>
<sequence length="208" mass="24142">MIKIIIFILLNIILFVCGTTYVNFDPHPKCSQDVGVGIGYSWITNKCLNFGQDGSYLVEIDQNDQNNVNFYFFSDPKSQCNKAENNVTKQYNINNCYQVQWNLDGAFYDVTNYAKMSIVEDPGYIQPEGYRYTLYQTQDTQCQADYLYYQYYTNGIKFHNTMQTFLYECVDDVPFEVLCTQDLPCINSTIEFRCVTSESGPYLHSITC</sequence>
<dbReference type="EMBL" id="GL870946">
    <property type="protein sequence ID" value="EGC40120.1"/>
    <property type="molecule type" value="Genomic_DNA"/>
</dbReference>
<proteinExistence type="predicted"/>
<dbReference type="Proteomes" id="UP000001064">
    <property type="component" value="Unassembled WGS sequence"/>
</dbReference>
<dbReference type="InParanoid" id="F0Z7D4"/>
<reference evidence="3" key="1">
    <citation type="journal article" date="2011" name="Genome Biol.">
        <title>Comparative genomics of the social amoebae Dictyostelium discoideum and Dictyostelium purpureum.</title>
        <authorList>
            <consortium name="US DOE Joint Genome Institute (JGI-PGF)"/>
            <person name="Sucgang R."/>
            <person name="Kuo A."/>
            <person name="Tian X."/>
            <person name="Salerno W."/>
            <person name="Parikh A."/>
            <person name="Feasley C.L."/>
            <person name="Dalin E."/>
            <person name="Tu H."/>
            <person name="Huang E."/>
            <person name="Barry K."/>
            <person name="Lindquist E."/>
            <person name="Shapiro H."/>
            <person name="Bruce D."/>
            <person name="Schmutz J."/>
            <person name="Salamov A."/>
            <person name="Fey P."/>
            <person name="Gaudet P."/>
            <person name="Anjard C."/>
            <person name="Babu M.M."/>
            <person name="Basu S."/>
            <person name="Bushmanova Y."/>
            <person name="van der Wel H."/>
            <person name="Katoh-Kurasawa M."/>
            <person name="Dinh C."/>
            <person name="Coutinho P.M."/>
            <person name="Saito T."/>
            <person name="Elias M."/>
            <person name="Schaap P."/>
            <person name="Kay R.R."/>
            <person name="Henrissat B."/>
            <person name="Eichinger L."/>
            <person name="Rivero F."/>
            <person name="Putnam N.H."/>
            <person name="West C.M."/>
            <person name="Loomis W.F."/>
            <person name="Chisholm R.L."/>
            <person name="Shaulsky G."/>
            <person name="Strassmann J.E."/>
            <person name="Queller D.C."/>
            <person name="Kuspa A."/>
            <person name="Grigoriev I.V."/>
        </authorList>
    </citation>
    <scope>NUCLEOTIDE SEQUENCE [LARGE SCALE GENOMIC DNA]</scope>
    <source>
        <strain evidence="3">QSDP1</strain>
    </source>
</reference>
<keyword evidence="1" id="KW-0732">Signal</keyword>
<dbReference type="GeneID" id="10509254"/>
<feature type="signal peptide" evidence="1">
    <location>
        <begin position="1"/>
        <end position="18"/>
    </location>
</feature>
<accession>F0Z7D4</accession>
<dbReference type="eggNOG" id="ENOG502RH9G">
    <property type="taxonomic scope" value="Eukaryota"/>
</dbReference>
<dbReference type="PANTHER" id="PTHR38739:SF3">
    <property type="entry name" value="TRANSMEMBRANE PROTEIN"/>
    <property type="match status" value="1"/>
</dbReference>
<dbReference type="FunCoup" id="F0Z7D4">
    <property type="interactions" value="743"/>
</dbReference>
<feature type="chain" id="PRO_5003264944" description="Transmembrane protein" evidence="1">
    <location>
        <begin position="19"/>
        <end position="208"/>
    </location>
</feature>
<dbReference type="OMA" id="QWENETC"/>